<dbReference type="PROSITE" id="PS50005">
    <property type="entry name" value="TPR"/>
    <property type="match status" value="4"/>
</dbReference>
<evidence type="ECO:0000259" key="4">
    <source>
        <dbReference type="Pfam" id="PF13525"/>
    </source>
</evidence>
<keyword evidence="3" id="KW-0802">TPR repeat</keyword>
<dbReference type="PANTHER" id="PTHR44943:SF8">
    <property type="entry name" value="TPR REPEAT-CONTAINING PROTEIN MJ0263"/>
    <property type="match status" value="1"/>
</dbReference>
<dbReference type="InterPro" id="IPR039565">
    <property type="entry name" value="BamD-like"/>
</dbReference>
<name>X1AY33_9ZZZZ</name>
<accession>X1AY33</accession>
<dbReference type="Pfam" id="PF13414">
    <property type="entry name" value="TPR_11"/>
    <property type="match status" value="1"/>
</dbReference>
<dbReference type="EMBL" id="BART01013021">
    <property type="protein sequence ID" value="GAG88124.1"/>
    <property type="molecule type" value="Genomic_DNA"/>
</dbReference>
<dbReference type="InterPro" id="IPR011990">
    <property type="entry name" value="TPR-like_helical_dom_sf"/>
</dbReference>
<organism evidence="5">
    <name type="scientific">marine sediment metagenome</name>
    <dbReference type="NCBI Taxonomy" id="412755"/>
    <lineage>
        <taxon>unclassified sequences</taxon>
        <taxon>metagenomes</taxon>
        <taxon>ecological metagenomes</taxon>
    </lineage>
</organism>
<dbReference type="Gene3D" id="1.25.40.10">
    <property type="entry name" value="Tetratricopeptide repeat domain"/>
    <property type="match status" value="2"/>
</dbReference>
<keyword evidence="2" id="KW-0677">Repeat</keyword>
<dbReference type="PANTHER" id="PTHR44943">
    <property type="entry name" value="CELLULOSE SYNTHASE OPERON PROTEIN C"/>
    <property type="match status" value="1"/>
</dbReference>
<dbReference type="PROSITE" id="PS50293">
    <property type="entry name" value="TPR_REGION"/>
    <property type="match status" value="1"/>
</dbReference>
<reference evidence="5" key="1">
    <citation type="journal article" date="2014" name="Front. Microbiol.">
        <title>High frequency of phylogenetically diverse reductive dehalogenase-homologous genes in deep subseafloor sedimentary metagenomes.</title>
        <authorList>
            <person name="Kawai M."/>
            <person name="Futagami T."/>
            <person name="Toyoda A."/>
            <person name="Takaki Y."/>
            <person name="Nishi S."/>
            <person name="Hori S."/>
            <person name="Arai W."/>
            <person name="Tsubouchi T."/>
            <person name="Morono Y."/>
            <person name="Uchiyama I."/>
            <person name="Ito T."/>
            <person name="Fujiyama A."/>
            <person name="Inagaki F."/>
            <person name="Takami H."/>
        </authorList>
    </citation>
    <scope>NUCLEOTIDE SEQUENCE</scope>
    <source>
        <strain evidence="5">Expedition CK06-06</strain>
    </source>
</reference>
<feature type="non-terminal residue" evidence="5">
    <location>
        <position position="1"/>
    </location>
</feature>
<gene>
    <name evidence="5" type="ORF">S01H4_26865</name>
</gene>
<dbReference type="SUPFAM" id="SSF48452">
    <property type="entry name" value="TPR-like"/>
    <property type="match status" value="1"/>
</dbReference>
<evidence type="ECO:0000313" key="5">
    <source>
        <dbReference type="EMBL" id="GAG88124.1"/>
    </source>
</evidence>
<feature type="domain" description="Outer membrane lipoprotein BamD-like" evidence="4">
    <location>
        <begin position="122"/>
        <end position="199"/>
    </location>
</feature>
<dbReference type="AlphaFoldDB" id="X1AY33"/>
<dbReference type="SMART" id="SM00028">
    <property type="entry name" value="TPR"/>
    <property type="match status" value="5"/>
</dbReference>
<evidence type="ECO:0000256" key="3">
    <source>
        <dbReference type="ARBA" id="ARBA00022803"/>
    </source>
</evidence>
<sequence>EFEKARQFLSRSYYQLNQMDEYREERKKATELKTSGEGEKAEEYYRLGYEFYSLKDYTVAIEELKKALTIKSDYPRARYLLAECYFQQKEYKLAQIEYERVVTDSEINEYTDDALWGSGWCYYLLEEYEEAAKRFSKLLNDFPDSDLALQAKHKLGKSYFQGNNYPETIEVYQEFLEKYPEYQGEEIEEVYYLLGQAYFRSGKYAEAEEVFKNILSLFPGFELTSDVKYYEGLSLFKENKYEEAIVKLKDLIS</sequence>
<proteinExistence type="predicted"/>
<evidence type="ECO:0000256" key="2">
    <source>
        <dbReference type="ARBA" id="ARBA00022737"/>
    </source>
</evidence>
<keyword evidence="1" id="KW-0732">Signal</keyword>
<dbReference type="Pfam" id="PF13525">
    <property type="entry name" value="YfiO"/>
    <property type="match status" value="1"/>
</dbReference>
<dbReference type="InterPro" id="IPR019734">
    <property type="entry name" value="TPR_rpt"/>
</dbReference>
<protein>
    <recommendedName>
        <fullName evidence="4">Outer membrane lipoprotein BamD-like domain-containing protein</fullName>
    </recommendedName>
</protein>
<feature type="non-terminal residue" evidence="5">
    <location>
        <position position="253"/>
    </location>
</feature>
<comment type="caution">
    <text evidence="5">The sequence shown here is derived from an EMBL/GenBank/DDBJ whole genome shotgun (WGS) entry which is preliminary data.</text>
</comment>
<evidence type="ECO:0000256" key="1">
    <source>
        <dbReference type="ARBA" id="ARBA00022729"/>
    </source>
</evidence>
<dbReference type="InterPro" id="IPR051685">
    <property type="entry name" value="Ycf3/AcsC/BcsC/TPR_MFPF"/>
</dbReference>